<dbReference type="Proteomes" id="UP000215027">
    <property type="component" value="Chromosome I"/>
</dbReference>
<evidence type="ECO:0000256" key="2">
    <source>
        <dbReference type="ARBA" id="ARBA00022801"/>
    </source>
</evidence>
<name>A0A160T4X9_9CHLR</name>
<dbReference type="GO" id="GO:0005975">
    <property type="term" value="P:carbohydrate metabolic process"/>
    <property type="evidence" value="ECO:0007669"/>
    <property type="project" value="InterPro"/>
</dbReference>
<comment type="similarity">
    <text evidence="1 4">Belongs to the glycosyl hydrolase 1 family.</text>
</comment>
<keyword evidence="3" id="KW-0326">Glycosidase</keyword>
<organism evidence="5 6">
    <name type="scientific">Candidatus Promineifilum breve</name>
    <dbReference type="NCBI Taxonomy" id="1806508"/>
    <lineage>
        <taxon>Bacteria</taxon>
        <taxon>Bacillati</taxon>
        <taxon>Chloroflexota</taxon>
        <taxon>Ardenticatenia</taxon>
        <taxon>Candidatus Promineifilales</taxon>
        <taxon>Candidatus Promineifilaceae</taxon>
        <taxon>Candidatus Promineifilum</taxon>
    </lineage>
</organism>
<dbReference type="Gene3D" id="3.20.20.80">
    <property type="entry name" value="Glycosidases"/>
    <property type="match status" value="1"/>
</dbReference>
<proteinExistence type="inferred from homology"/>
<dbReference type="PANTHER" id="PTHR10353:SF209">
    <property type="entry name" value="GALACTOLIPID GALACTOSYLTRANSFERASE SFR2, CHLOROPLASTIC"/>
    <property type="match status" value="1"/>
</dbReference>
<evidence type="ECO:0000256" key="4">
    <source>
        <dbReference type="RuleBase" id="RU003690"/>
    </source>
</evidence>
<gene>
    <name evidence="5" type="ORF">CFX0092_A3318</name>
</gene>
<dbReference type="GO" id="GO:0008422">
    <property type="term" value="F:beta-glucosidase activity"/>
    <property type="evidence" value="ECO:0007669"/>
    <property type="project" value="TreeGrafter"/>
</dbReference>
<dbReference type="PANTHER" id="PTHR10353">
    <property type="entry name" value="GLYCOSYL HYDROLASE"/>
    <property type="match status" value="1"/>
</dbReference>
<dbReference type="InterPro" id="IPR017853">
    <property type="entry name" value="GH"/>
</dbReference>
<evidence type="ECO:0000256" key="1">
    <source>
        <dbReference type="ARBA" id="ARBA00010838"/>
    </source>
</evidence>
<protein>
    <submittedName>
        <fullName evidence="5">Glycoside hydrolase</fullName>
    </submittedName>
</protein>
<dbReference type="PRINTS" id="PR00131">
    <property type="entry name" value="GLHYDRLASE1"/>
</dbReference>
<keyword evidence="6" id="KW-1185">Reference proteome</keyword>
<reference evidence="5" key="1">
    <citation type="submission" date="2016-01" db="EMBL/GenBank/DDBJ databases">
        <authorList>
            <person name="Mcilroy J.S."/>
            <person name="Karst M S."/>
            <person name="Albertsen M."/>
        </authorList>
    </citation>
    <scope>NUCLEOTIDE SEQUENCE</scope>
    <source>
        <strain evidence="5">Cfx-K</strain>
    </source>
</reference>
<dbReference type="AlphaFoldDB" id="A0A160T4X9"/>
<sequence length="501" mass="56689">MQEQGGRGAGEQGCTWCLCVLSPLHPRTPAPLLDNPHFGYNAPMAHAIMTFPPDFLWGTATSAYQVEGNNSNSDWFAWEAADPARIKGDLGCGPASDWWQNAEADLDIAAALGTNAHRLSLEWSRIEPEPSVFDSAAIARYRAILQACHDRGLEPMVTLHHFSNPLWLVEKGDFHSEIVVEYFRRYTAKVVAELGDLIPKWITINEPVTYGVLRYLTHDFPNPGRGGFGALFAAIHNMLRCHAAAYHTIKEAYPAALVGTANNMQVFAARPDGNAIDRRWARMIDRLYNDSWPDALHTGRYRGLWSSKRFKGLAGTYDFVGINYYTRFYLRFPPPPGFVDREWGPEALVSDGAYGEVYAHGLYEIMERVWRRYQKPIYITENGLPDAADRLRPGFLLDHLRQIWHAISFCYPIMGYYHWSLVDNFEWDRGWTQRFGLVAVDPTTQARAWRPSAHLYQEICRSYSISDDMAARYAPEMLAVMWPGEEQRAEAQGSGGAGEQG</sequence>
<dbReference type="SUPFAM" id="SSF51445">
    <property type="entry name" value="(Trans)glycosidases"/>
    <property type="match status" value="1"/>
</dbReference>
<keyword evidence="2 5" id="KW-0378">Hydrolase</keyword>
<evidence type="ECO:0000313" key="5">
    <source>
        <dbReference type="EMBL" id="CUS05196.2"/>
    </source>
</evidence>
<evidence type="ECO:0000313" key="6">
    <source>
        <dbReference type="Proteomes" id="UP000215027"/>
    </source>
</evidence>
<dbReference type="InterPro" id="IPR001360">
    <property type="entry name" value="Glyco_hydro_1"/>
</dbReference>
<dbReference type="Pfam" id="PF00232">
    <property type="entry name" value="Glyco_hydro_1"/>
    <property type="match status" value="1"/>
</dbReference>
<accession>A0A160T4X9</accession>
<dbReference type="EMBL" id="LN890655">
    <property type="protein sequence ID" value="CUS05196.2"/>
    <property type="molecule type" value="Genomic_DNA"/>
</dbReference>
<dbReference type="KEGG" id="pbf:CFX0092_A3318"/>
<evidence type="ECO:0000256" key="3">
    <source>
        <dbReference type="ARBA" id="ARBA00023295"/>
    </source>
</evidence>